<dbReference type="InterPro" id="IPR000571">
    <property type="entry name" value="Znf_CCCH"/>
</dbReference>
<dbReference type="Gene3D" id="4.10.1000.10">
    <property type="entry name" value="Zinc finger, CCCH-type"/>
    <property type="match status" value="1"/>
</dbReference>
<dbReference type="GO" id="GO:0008270">
    <property type="term" value="F:zinc ion binding"/>
    <property type="evidence" value="ECO:0007669"/>
    <property type="project" value="UniProtKB-KW"/>
</dbReference>
<dbReference type="SMART" id="SM00356">
    <property type="entry name" value="ZnF_C3H1"/>
    <property type="match status" value="1"/>
</dbReference>
<dbReference type="SUPFAM" id="SSF90229">
    <property type="entry name" value="CCCH zinc finger"/>
    <property type="match status" value="1"/>
</dbReference>
<feature type="compositionally biased region" description="Low complexity" evidence="9">
    <location>
        <begin position="62"/>
        <end position="73"/>
    </location>
</feature>
<keyword evidence="4 8" id="KW-0863">Zinc-finger</keyword>
<dbReference type="InterPro" id="IPR047021">
    <property type="entry name" value="REXO1/3/4-like"/>
</dbReference>
<evidence type="ECO:0000256" key="7">
    <source>
        <dbReference type="ARBA" id="ARBA00025599"/>
    </source>
</evidence>
<feature type="domain" description="C3H1-type" evidence="10">
    <location>
        <begin position="18"/>
        <end position="46"/>
    </location>
</feature>
<dbReference type="AlphaFoldDB" id="A0A7S2KAR6"/>
<evidence type="ECO:0000256" key="6">
    <source>
        <dbReference type="ARBA" id="ARBA00022833"/>
    </source>
</evidence>
<accession>A0A7S2KAR6</accession>
<dbReference type="InterPro" id="IPR013520">
    <property type="entry name" value="Ribonucl_H"/>
</dbReference>
<evidence type="ECO:0000256" key="2">
    <source>
        <dbReference type="ARBA" id="ARBA00022722"/>
    </source>
</evidence>
<dbReference type="Gene3D" id="3.30.420.10">
    <property type="entry name" value="Ribonuclease H-like superfamily/Ribonuclease H"/>
    <property type="match status" value="1"/>
</dbReference>
<dbReference type="InterPro" id="IPR012337">
    <property type="entry name" value="RNaseH-like_sf"/>
</dbReference>
<evidence type="ECO:0000256" key="1">
    <source>
        <dbReference type="ARBA" id="ARBA00022552"/>
    </source>
</evidence>
<feature type="compositionally biased region" description="Low complexity" evidence="9">
    <location>
        <begin position="182"/>
        <end position="195"/>
    </location>
</feature>
<dbReference type="GO" id="GO:0005634">
    <property type="term" value="C:nucleus"/>
    <property type="evidence" value="ECO:0007669"/>
    <property type="project" value="TreeGrafter"/>
</dbReference>
<dbReference type="PROSITE" id="PS50103">
    <property type="entry name" value="ZF_C3H1"/>
    <property type="match status" value="1"/>
</dbReference>
<reference evidence="11" key="1">
    <citation type="submission" date="2021-01" db="EMBL/GenBank/DDBJ databases">
        <authorList>
            <person name="Corre E."/>
            <person name="Pelletier E."/>
            <person name="Niang G."/>
            <person name="Scheremetjew M."/>
            <person name="Finn R."/>
            <person name="Kale V."/>
            <person name="Holt S."/>
            <person name="Cochrane G."/>
            <person name="Meng A."/>
            <person name="Brown T."/>
            <person name="Cohen L."/>
        </authorList>
    </citation>
    <scope>NUCLEOTIDE SEQUENCE</scope>
    <source>
        <strain evidence="11">B650</strain>
    </source>
</reference>
<evidence type="ECO:0000256" key="3">
    <source>
        <dbReference type="ARBA" id="ARBA00022723"/>
    </source>
</evidence>
<comment type="function">
    <text evidence="7">Exoribonuclease involved in ribosome biosynthesis. Involved in the processing of ITS1, the internal transcribed spacer localized between the 18S and 5.8S rRNAs.</text>
</comment>
<dbReference type="SUPFAM" id="SSF53098">
    <property type="entry name" value="Ribonuclease H-like"/>
    <property type="match status" value="1"/>
</dbReference>
<evidence type="ECO:0000256" key="5">
    <source>
        <dbReference type="ARBA" id="ARBA00022801"/>
    </source>
</evidence>
<dbReference type="InterPro" id="IPR036855">
    <property type="entry name" value="Znf_CCCH_sf"/>
</dbReference>
<keyword evidence="5" id="KW-0378">Hydrolase</keyword>
<dbReference type="GO" id="GO:0006364">
    <property type="term" value="P:rRNA processing"/>
    <property type="evidence" value="ECO:0007669"/>
    <property type="project" value="UniProtKB-KW"/>
</dbReference>
<dbReference type="Pfam" id="PF00929">
    <property type="entry name" value="RNase_T"/>
    <property type="match status" value="1"/>
</dbReference>
<dbReference type="SMART" id="SM00479">
    <property type="entry name" value="EXOIII"/>
    <property type="match status" value="1"/>
</dbReference>
<dbReference type="PANTHER" id="PTHR12801">
    <property type="entry name" value="RNA EXONUCLEASE REXO1 / RECO3 FAMILY MEMBER-RELATED"/>
    <property type="match status" value="1"/>
</dbReference>
<feature type="compositionally biased region" description="Polar residues" evidence="9">
    <location>
        <begin position="122"/>
        <end position="140"/>
    </location>
</feature>
<evidence type="ECO:0000256" key="8">
    <source>
        <dbReference type="PROSITE-ProRule" id="PRU00723"/>
    </source>
</evidence>
<keyword evidence="6 8" id="KW-0862">Zinc</keyword>
<feature type="compositionally biased region" description="Polar residues" evidence="9">
    <location>
        <begin position="43"/>
        <end position="56"/>
    </location>
</feature>
<proteinExistence type="predicted"/>
<dbReference type="GO" id="GO:0003676">
    <property type="term" value="F:nucleic acid binding"/>
    <property type="evidence" value="ECO:0007669"/>
    <property type="project" value="InterPro"/>
</dbReference>
<evidence type="ECO:0000256" key="9">
    <source>
        <dbReference type="SAM" id="MobiDB-lite"/>
    </source>
</evidence>
<name>A0A7S2KAR6_9STRA</name>
<keyword evidence="3 8" id="KW-0479">Metal-binding</keyword>
<evidence type="ECO:0000259" key="10">
    <source>
        <dbReference type="PROSITE" id="PS50103"/>
    </source>
</evidence>
<feature type="compositionally biased region" description="Basic and acidic residues" evidence="9">
    <location>
        <begin position="82"/>
        <end position="98"/>
    </location>
</feature>
<dbReference type="InterPro" id="IPR036397">
    <property type="entry name" value="RNaseH_sf"/>
</dbReference>
<gene>
    <name evidence="11" type="ORF">LDAN0321_LOCUS7498</name>
</gene>
<dbReference type="EMBL" id="HBGY01011841">
    <property type="protein sequence ID" value="CAD9571372.1"/>
    <property type="molecule type" value="Transcribed_RNA"/>
</dbReference>
<feature type="region of interest" description="Disordered" evidence="9">
    <location>
        <begin position="41"/>
        <end position="200"/>
    </location>
</feature>
<dbReference type="PANTHER" id="PTHR12801:SF45">
    <property type="entry name" value="RNA EXONUCLEASE 4"/>
    <property type="match status" value="1"/>
</dbReference>
<keyword evidence="2" id="KW-0540">Nuclease</keyword>
<protein>
    <recommendedName>
        <fullName evidence="10">C3H1-type domain-containing protein</fullName>
    </recommendedName>
</protein>
<keyword evidence="1" id="KW-0698">rRNA processing</keyword>
<evidence type="ECO:0000313" key="11">
    <source>
        <dbReference type="EMBL" id="CAD9571372.1"/>
    </source>
</evidence>
<feature type="zinc finger region" description="C3H1-type" evidence="8">
    <location>
        <begin position="18"/>
        <end position="46"/>
    </location>
</feature>
<sequence length="576" mass="62997">MTGSKKYKLFSTNSALANGEKPICAFYQSEQGCTKGDACKFSHGTTTSVQPKQQSNLKDDAASIISSESSSVPSDDDSSADGDLKIEDLKKFVKKRDAPSSSTPGAGTAGENAREKKKARRSNASTPFTKPPVKSSTPSAKPNPFLPPGSRPTTPSAAKEKGLASFTSPPSEKKKKKERTTKSSPAPTAATTPASVSNGTSSSFALNLGLPIVSFSVSGGVGASVSQKICDPKEVLPLSTQLGKKWKDLVQLTRSHPRYESSYRFSQTAEESDGWVRAKAFGSWCAAFPQSIAIDCEMCATKCPQTNTVNNSALCRLSVINGDNPSEVLIDTLVKPDWPVSDYRSRINGIKEEHLAEVQFTLKHAQEFMQALCSNETVIIGHAVHNDLEALKMEHYCCVDSAFILKVKDEEHSCPSLKDSAKTLFGKDMPEIHDSVNDARVSLECVEHYLEKEGKVDPIIRSVRSNDRHKLFIHRIPKVCTVEHISAMIQQYTFIVPSTVEPIEFSSNGYGKTYVVFESAKHSYLAFDTIKATARPDKTGKLQKRVYLRNSEYVQIRQMMKPRIAKSSRSDSGDEA</sequence>
<dbReference type="GO" id="GO:0004527">
    <property type="term" value="F:exonuclease activity"/>
    <property type="evidence" value="ECO:0007669"/>
    <property type="project" value="InterPro"/>
</dbReference>
<evidence type="ECO:0000256" key="4">
    <source>
        <dbReference type="ARBA" id="ARBA00022771"/>
    </source>
</evidence>
<organism evidence="11">
    <name type="scientific">Leptocylindrus danicus</name>
    <dbReference type="NCBI Taxonomy" id="163516"/>
    <lineage>
        <taxon>Eukaryota</taxon>
        <taxon>Sar</taxon>
        <taxon>Stramenopiles</taxon>
        <taxon>Ochrophyta</taxon>
        <taxon>Bacillariophyta</taxon>
        <taxon>Coscinodiscophyceae</taxon>
        <taxon>Chaetocerotophycidae</taxon>
        <taxon>Leptocylindrales</taxon>
        <taxon>Leptocylindraceae</taxon>
        <taxon>Leptocylindrus</taxon>
    </lineage>
</organism>